<keyword evidence="9 19" id="KW-0851">Voltage-gated channel</keyword>
<dbReference type="InterPro" id="IPR027359">
    <property type="entry name" value="Volt_channel_dom_sf"/>
</dbReference>
<feature type="region of interest" description="Disordered" evidence="20">
    <location>
        <begin position="1996"/>
        <end position="2145"/>
    </location>
</feature>
<feature type="binding site" evidence="18">
    <location>
        <position position="1421"/>
    </location>
    <ligand>
        <name>Ca(2+)</name>
        <dbReference type="ChEBI" id="CHEBI:29108"/>
    </ligand>
</feature>
<keyword evidence="4" id="KW-0597">Phosphoprotein</keyword>
<dbReference type="Gene3D" id="1.20.120.350">
    <property type="entry name" value="Voltage-gated potassium channels. Chain C"/>
    <property type="match status" value="5"/>
</dbReference>
<keyword evidence="18" id="KW-0479">Metal-binding</keyword>
<feature type="transmembrane region" description="Helical" evidence="21">
    <location>
        <begin position="553"/>
        <end position="573"/>
    </location>
</feature>
<feature type="region of interest" description="Disordered" evidence="20">
    <location>
        <begin position="261"/>
        <end position="312"/>
    </location>
</feature>
<feature type="compositionally biased region" description="Low complexity" evidence="20">
    <location>
        <begin position="8"/>
        <end position="22"/>
    </location>
</feature>
<feature type="transmembrane region" description="Helical" evidence="21">
    <location>
        <begin position="1562"/>
        <end position="1580"/>
    </location>
</feature>
<gene>
    <name evidence="23" type="ORF">E0L32_003079</name>
</gene>
<evidence type="ECO:0000256" key="6">
    <source>
        <dbReference type="ARBA" id="ARBA00022673"/>
    </source>
</evidence>
<evidence type="ECO:0000256" key="17">
    <source>
        <dbReference type="ARBA" id="ARBA00067459"/>
    </source>
</evidence>
<keyword evidence="7 21" id="KW-0812">Transmembrane</keyword>
<feature type="region of interest" description="Disordered" evidence="20">
    <location>
        <begin position="1"/>
        <end position="59"/>
    </location>
</feature>
<reference evidence="23 24" key="1">
    <citation type="submission" date="2019-06" db="EMBL/GenBank/DDBJ databases">
        <title>Draft genome sequence of the filamentous fungus Phialemoniopsis curvata isolated from diesel fuel.</title>
        <authorList>
            <person name="Varaljay V.A."/>
            <person name="Lyon W.J."/>
            <person name="Crouch A.L."/>
            <person name="Drake C.E."/>
            <person name="Hollomon J.M."/>
            <person name="Nadeau L.J."/>
            <person name="Nunn H.S."/>
            <person name="Stevenson B.S."/>
            <person name="Bojanowski C.L."/>
            <person name="Crookes-Goodson W.J."/>
        </authorList>
    </citation>
    <scope>NUCLEOTIDE SEQUENCE [LARGE SCALE GENOMIC DNA]</scope>
    <source>
        <strain evidence="23 24">D216</strain>
    </source>
</reference>
<keyword evidence="10 21" id="KW-1133">Transmembrane helix</keyword>
<evidence type="ECO:0000256" key="4">
    <source>
        <dbReference type="ARBA" id="ARBA00022553"/>
    </source>
</evidence>
<evidence type="ECO:0000256" key="1">
    <source>
        <dbReference type="ARBA" id="ARBA00004651"/>
    </source>
</evidence>
<dbReference type="OrthoDB" id="416585at2759"/>
<dbReference type="RefSeq" id="XP_030999147.1">
    <property type="nucleotide sequence ID" value="XM_031137339.1"/>
</dbReference>
<feature type="transmembrane region" description="Helical" evidence="21">
    <location>
        <begin position="1530"/>
        <end position="1550"/>
    </location>
</feature>
<protein>
    <recommendedName>
        <fullName evidence="17">Calcium-channel protein CCH1</fullName>
    </recommendedName>
</protein>
<keyword evidence="6 19" id="KW-0107">Calcium channel</keyword>
<keyword evidence="8 18" id="KW-0106">Calcium</keyword>
<evidence type="ECO:0000256" key="5">
    <source>
        <dbReference type="ARBA" id="ARBA00022568"/>
    </source>
</evidence>
<comment type="similarity">
    <text evidence="16 19">Belongs to the calcium channel alpha-1 subunit (TC 1.A.1.11) family.</text>
</comment>
<dbReference type="Pfam" id="PF00520">
    <property type="entry name" value="Ion_trans"/>
    <property type="match status" value="4"/>
</dbReference>
<accession>A0A507BDP9</accession>
<feature type="transmembrane region" description="Helical" evidence="21">
    <location>
        <begin position="1592"/>
        <end position="1612"/>
    </location>
</feature>
<feature type="transmembrane region" description="Helical" evidence="21">
    <location>
        <begin position="1236"/>
        <end position="1258"/>
    </location>
</feature>
<dbReference type="InterPro" id="IPR050599">
    <property type="entry name" value="VDCC_alpha-1_subunit"/>
</dbReference>
<dbReference type="PANTHER" id="PTHR45628:SF7">
    <property type="entry name" value="VOLTAGE-DEPENDENT CALCIUM CHANNEL TYPE A SUBUNIT ALPHA-1"/>
    <property type="match status" value="1"/>
</dbReference>
<dbReference type="STRING" id="1093900.A0A507BDP9"/>
<evidence type="ECO:0000256" key="10">
    <source>
        <dbReference type="ARBA" id="ARBA00022989"/>
    </source>
</evidence>
<feature type="transmembrane region" description="Helical" evidence="21">
    <location>
        <begin position="925"/>
        <end position="945"/>
    </location>
</feature>
<keyword evidence="24" id="KW-1185">Reference proteome</keyword>
<feature type="compositionally biased region" description="Basic and acidic residues" evidence="20">
    <location>
        <begin position="195"/>
        <end position="207"/>
    </location>
</feature>
<feature type="transmembrane region" description="Helical" evidence="21">
    <location>
        <begin position="1618"/>
        <end position="1636"/>
    </location>
</feature>
<dbReference type="FunFam" id="1.20.120.350:FF:000063">
    <property type="entry name" value="Calcium channel subunit Cch1"/>
    <property type="match status" value="1"/>
</dbReference>
<keyword evidence="14" id="KW-0407">Ion channel</keyword>
<evidence type="ECO:0000256" key="12">
    <source>
        <dbReference type="ARBA" id="ARBA00023136"/>
    </source>
</evidence>
<evidence type="ECO:0000256" key="7">
    <source>
        <dbReference type="ARBA" id="ARBA00022692"/>
    </source>
</evidence>
<comment type="caution">
    <text evidence="23">The sequence shown here is derived from an EMBL/GenBank/DDBJ whole genome shotgun (WGS) entry which is preliminary data.</text>
</comment>
<evidence type="ECO:0000313" key="23">
    <source>
        <dbReference type="EMBL" id="TPX17436.1"/>
    </source>
</evidence>
<comment type="function">
    <text evidence="15">Voltage-gated, high-affinity calcium channel that functions together with MID1 to mediate calcium entry into cells. Required during conditions of environmental stress.</text>
</comment>
<dbReference type="PROSITE" id="PS50222">
    <property type="entry name" value="EF_HAND_2"/>
    <property type="match status" value="1"/>
</dbReference>
<feature type="transmembrane region" description="Helical" evidence="21">
    <location>
        <begin position="1278"/>
        <end position="1303"/>
    </location>
</feature>
<sequence>MASPPPNQARNTRNSSNSRSQQIPLESVPRGPGEGEHGYYDESSGPGAHTLGATYLPDGGRARYERVPATTAQLAANLPGITTYWGDSYPATHDDAVSTGSPIDPAALQFALPPDISQHSHPLGPHPDVADNDPYDQVQTPYYDEPPPQPYQDDSDRVPLAAAAAPTAGGLTTPVTATPRDSFQTVHDLGGSPSRSRDTRMLGHDLEPGFSRHRSYGHSLTPDDKRRSRSPSTSGALSRTASIVRAMSQRVVNISGEGEVLEQQARRQRSRSPSVEGRQSQRVSDPMLVDTSYPPPPFAMPAEKSESDFPRRPMPNPLKGKSLGIFSPDNPIRMKLCDILVFPWTEPIILILIILQAVLLAVEAAPNVFQPGNERPQRWGTTRIDWAIFALFMIFTVELIARIIVSGFVLNAAEYSTIDRKKGIRAVVADQYKAIFQPQRQKSVRASRPAEYGPSTFARSFTVLQGQALPETVEEQQRMQLARRAFLRHGFNRLDFVAVVSFWISFVLGIAGMEHRLHLYVFRMLSCLRILRLLALTRGNAIILRSLKKAAPLLLRVSFLIGFFWLLFAIIGVQSFKTSLSRQCVWLDPLQPNNLTAAYTNDFEFCGGHLKNNTDPKPTIMPWVFMETPGDLTTQKNGTSSGKGFICPRGSLCLQQGNPHNGTVNFDDILHSLELVFVIMSANTFTDLMYYTTNSDFKVAALFFGAGIMIMMLWMTNLLIAVITSSFQVIREESKGSAFTADQDETFMPAHAEDGLKRVSSLQHIYNKTSFIWVLIIVYDLVVQAFRSARMGDDRRLFIDTSEVVVTLLLDVEIIIRFAANWRGFHHSLQNLVDFFLALITSIILLPPIHNSGQAYAWLTVFQILRAYRVVLAIPMTRKLIQLVLGNATGIGNLMLFVFLMTFLVSIFASQLFRGQIPQADSDGNNIRITFATIFNSFLGMYQILTSENWTDILYNVTGYSDIHHTAWIAAIFFCGWFILSFFILVNMFIAVIQENFDVGEDQKRLEQVRAFLQRKELGSSSSNLALSTIFSFGKRKQRKDPLDYGPAMMEMLLKEAVVREFLDESMDPLQETQDGGHAPPVGSSPPLKAGTLSSVWTKIVKSVTHREPNPFYSNIRYDAPTDGFDPRQMARQAVESTNARRRAQREYLARHPNYNTSLYIFKPHHPLRRLCQRLVGPGRGSERFDGVEPNKIAWYTFSAFVYATIVVMVVLACVTTPLYQKEYFDRGHIFGFHNWFVWTDMAFAIVFTTEAIIKVIADGFLWTPNAYFRSSWGFIDAVVLITLWINVFTLFANDGAVSRAVGAFKALRALRLLNVSDSARETFHMLIIVGGWKILSAAFVSISLLIPFAIYGLNIFNGKMVKCNDSGSIVNLVDCFGEFNATPFNNDWPLLAPRTAANDYFSFDDFGESLFILYQIVSQEGWTDVSFAAQAITGRGTQPQFGVAQGNAVFFVVFNLLATVFILTLFISVFMRNYTEQTGVAFLTAEQRSWLELRKLLRQISPSKSSYDDTKNKWKKWCHKRAIEKRGKWYLAITAILVLHLVLLLLEFSTEPMWWSEARDYVFFLFTLIYMVNITIRIFGLGWTRFRRSSWDLFSLVAVAGTFVTTIMFLVDRQRETFIQLHKYFLVAIVLLLIPRNDALDQLFKTAAASLTSIVNLLATWLVFYLVFAIAMTQAFSLTRFAENEKNNINFRTVPNALILLFRMSLGEGWNAIMEDYATVEPPLCVEGSTFFQSDCGSPAWARTLFIMWNIISMYIFVNLFVSLIYESFSYVYQRSSGLAEVDRDEIRRFKEAWRSVDPAGTGYISKEVFPRLLGELSGVFQMRIYDPEDTVGAILDDVRNGSDMHQGRHASIASKSALGDIDLQRLNDRLRNLDVAKVRERRRRFNIFYEEVMVSADPDRGIAFTTVLMILAHYNIISDSKSLKLDEFLRRRARLQRVEEEVRRRIVLGFFNTLYWSRKFKRHMELKRSARMTAVPRLDVPDIFVDDEEERAATASAHRFTQPPPSRTPSVFLSADDAHRQHHRSWSGASEDISFQQFPYEHPLSMPRSNSTTSPTAAAAAANSPGTPTGGADGTGHHGHSSSAYSFELQDGGGLGSQPGSAHSSRRGSAVSPAQVRELLDDSVWVESIRRSATMRRSGWGNQ</sequence>
<feature type="transmembrane region" description="Helical" evidence="21">
    <location>
        <begin position="1449"/>
        <end position="1471"/>
    </location>
</feature>
<dbReference type="FunFam" id="1.10.287.70:FF:000118">
    <property type="entry name" value="Calcium channel subunit Cch1"/>
    <property type="match status" value="1"/>
</dbReference>
<dbReference type="InterPro" id="IPR002077">
    <property type="entry name" value="VDCCAlpha1"/>
</dbReference>
<feature type="transmembrane region" description="Helical" evidence="21">
    <location>
        <begin position="494"/>
        <end position="513"/>
    </location>
</feature>
<feature type="transmembrane region" description="Helical" evidence="21">
    <location>
        <begin position="765"/>
        <end position="786"/>
    </location>
</feature>
<proteinExistence type="inferred from homology"/>
<dbReference type="PANTHER" id="PTHR45628">
    <property type="entry name" value="VOLTAGE-DEPENDENT CALCIUM CHANNEL TYPE A SUBUNIT ALPHA-1"/>
    <property type="match status" value="1"/>
</dbReference>
<evidence type="ECO:0000313" key="24">
    <source>
        <dbReference type="Proteomes" id="UP000319257"/>
    </source>
</evidence>
<feature type="transmembrane region" description="Helical" evidence="21">
    <location>
        <begin position="1324"/>
        <end position="1351"/>
    </location>
</feature>
<feature type="region of interest" description="Disordered" evidence="20">
    <location>
        <begin position="1069"/>
        <end position="1090"/>
    </location>
</feature>
<feature type="compositionally biased region" description="Low complexity" evidence="20">
    <location>
        <begin position="2051"/>
        <end position="2069"/>
    </location>
</feature>
<dbReference type="GO" id="GO:0005891">
    <property type="term" value="C:voltage-gated calcium channel complex"/>
    <property type="evidence" value="ECO:0007669"/>
    <property type="project" value="InterPro"/>
</dbReference>
<dbReference type="InParanoid" id="A0A507BDP9"/>
<evidence type="ECO:0000256" key="8">
    <source>
        <dbReference type="ARBA" id="ARBA00022837"/>
    </source>
</evidence>
<feature type="transmembrane region" description="Helical" evidence="21">
    <location>
        <begin position="348"/>
        <end position="366"/>
    </location>
</feature>
<keyword evidence="5 19" id="KW-0109">Calcium transport</keyword>
<evidence type="ECO:0000256" key="21">
    <source>
        <dbReference type="SAM" id="Phobius"/>
    </source>
</evidence>
<evidence type="ECO:0000256" key="11">
    <source>
        <dbReference type="ARBA" id="ARBA00023065"/>
    </source>
</evidence>
<evidence type="ECO:0000256" key="20">
    <source>
        <dbReference type="SAM" id="MobiDB-lite"/>
    </source>
</evidence>
<evidence type="ECO:0000256" key="14">
    <source>
        <dbReference type="ARBA" id="ARBA00023303"/>
    </source>
</evidence>
<feature type="transmembrane region" description="Helical" evidence="21">
    <location>
        <begin position="966"/>
        <end position="993"/>
    </location>
</feature>
<feature type="transmembrane region" description="Helical" evidence="21">
    <location>
        <begin position="832"/>
        <end position="849"/>
    </location>
</feature>
<evidence type="ECO:0000256" key="16">
    <source>
        <dbReference type="ARBA" id="ARBA00061395"/>
    </source>
</evidence>
<evidence type="ECO:0000256" key="19">
    <source>
        <dbReference type="RuleBase" id="RU003808"/>
    </source>
</evidence>
<dbReference type="GO" id="GO:0098703">
    <property type="term" value="P:calcium ion import across plasma membrane"/>
    <property type="evidence" value="ECO:0007669"/>
    <property type="project" value="TreeGrafter"/>
</dbReference>
<dbReference type="GO" id="GO:0008331">
    <property type="term" value="F:high voltage-gated calcium channel activity"/>
    <property type="evidence" value="ECO:0007669"/>
    <property type="project" value="TreeGrafter"/>
</dbReference>
<dbReference type="GeneID" id="41970526"/>
<evidence type="ECO:0000256" key="13">
    <source>
        <dbReference type="ARBA" id="ARBA00023180"/>
    </source>
</evidence>
<dbReference type="FunCoup" id="A0A507BDP9">
    <property type="interactions" value="110"/>
</dbReference>
<evidence type="ECO:0000256" key="2">
    <source>
        <dbReference type="ARBA" id="ARBA00022448"/>
    </source>
</evidence>
<comment type="subcellular location">
    <subcellularLocation>
        <location evidence="1">Cell membrane</location>
        <topology evidence="1">Multi-pass membrane protein</topology>
    </subcellularLocation>
    <subcellularLocation>
        <location evidence="19">Membrane</location>
        <topology evidence="19">Multi-pass membrane protein</topology>
    </subcellularLocation>
</comment>
<dbReference type="EMBL" id="SKBQ01000013">
    <property type="protein sequence ID" value="TPX17436.1"/>
    <property type="molecule type" value="Genomic_DNA"/>
</dbReference>
<keyword evidence="12 21" id="KW-0472">Membrane</keyword>
<dbReference type="PRINTS" id="PR00167">
    <property type="entry name" value="CACHANNEL"/>
</dbReference>
<evidence type="ECO:0000256" key="18">
    <source>
        <dbReference type="PIRSR" id="PIRSR602077-1"/>
    </source>
</evidence>
<evidence type="ECO:0000256" key="9">
    <source>
        <dbReference type="ARBA" id="ARBA00022882"/>
    </source>
</evidence>
<feature type="transmembrane region" description="Helical" evidence="21">
    <location>
        <begin position="699"/>
        <end position="723"/>
    </location>
</feature>
<feature type="compositionally biased region" description="Low complexity" evidence="20">
    <location>
        <begin position="158"/>
        <end position="179"/>
    </location>
</feature>
<keyword evidence="11" id="KW-0406">Ion transport</keyword>
<dbReference type="FunFam" id="1.20.120.350:FF:000079">
    <property type="entry name" value="Calcium channel subunit Cch1"/>
    <property type="match status" value="1"/>
</dbReference>
<evidence type="ECO:0000259" key="22">
    <source>
        <dbReference type="PROSITE" id="PS50222"/>
    </source>
</evidence>
<dbReference type="InterPro" id="IPR005821">
    <property type="entry name" value="Ion_trans_dom"/>
</dbReference>
<feature type="compositionally biased region" description="Polar residues" evidence="20">
    <location>
        <begin position="230"/>
        <end position="241"/>
    </location>
</feature>
<feature type="domain" description="EF-hand" evidence="22">
    <location>
        <begin position="1786"/>
        <end position="1821"/>
    </location>
</feature>
<keyword evidence="13" id="KW-0325">Glycoprotein</keyword>
<evidence type="ECO:0000256" key="15">
    <source>
        <dbReference type="ARBA" id="ARBA00057587"/>
    </source>
</evidence>
<feature type="transmembrane region" description="Helical" evidence="21">
    <location>
        <begin position="1748"/>
        <end position="1767"/>
    </location>
</feature>
<dbReference type="InterPro" id="IPR002048">
    <property type="entry name" value="EF_hand_dom"/>
</dbReference>
<dbReference type="SUPFAM" id="SSF81324">
    <property type="entry name" value="Voltage-gated potassium channels"/>
    <property type="match status" value="4"/>
</dbReference>
<feature type="transmembrane region" description="Helical" evidence="21">
    <location>
        <begin position="1648"/>
        <end position="1672"/>
    </location>
</feature>
<keyword evidence="2" id="KW-0813">Transport</keyword>
<dbReference type="Proteomes" id="UP000319257">
    <property type="component" value="Unassembled WGS sequence"/>
</dbReference>
<organism evidence="23 24">
    <name type="scientific">Thyridium curvatum</name>
    <dbReference type="NCBI Taxonomy" id="1093900"/>
    <lineage>
        <taxon>Eukaryota</taxon>
        <taxon>Fungi</taxon>
        <taxon>Dikarya</taxon>
        <taxon>Ascomycota</taxon>
        <taxon>Pezizomycotina</taxon>
        <taxon>Sordariomycetes</taxon>
        <taxon>Sordariomycetidae</taxon>
        <taxon>Thyridiales</taxon>
        <taxon>Thyridiaceae</taxon>
        <taxon>Thyridium</taxon>
    </lineage>
</organism>
<keyword evidence="3" id="KW-1003">Cell membrane</keyword>
<feature type="transmembrane region" description="Helical" evidence="21">
    <location>
        <begin position="1193"/>
        <end position="1215"/>
    </location>
</feature>
<dbReference type="FunFam" id="1.20.120.350:FF:000098">
    <property type="entry name" value="Calcium channel subunit Cch1"/>
    <property type="match status" value="1"/>
</dbReference>
<dbReference type="GO" id="GO:0005509">
    <property type="term" value="F:calcium ion binding"/>
    <property type="evidence" value="ECO:0007669"/>
    <property type="project" value="InterPro"/>
</dbReference>
<name>A0A507BDP9_9PEZI</name>
<feature type="region of interest" description="Disordered" evidence="20">
    <location>
        <begin position="114"/>
        <end position="241"/>
    </location>
</feature>
<dbReference type="FunFam" id="1.10.287.70:FF:000093">
    <property type="entry name" value="Calcium channel subunit Cch1"/>
    <property type="match status" value="1"/>
</dbReference>
<feature type="transmembrane region" description="Helical" evidence="21">
    <location>
        <begin position="894"/>
        <end position="913"/>
    </location>
</feature>
<dbReference type="Gene3D" id="1.10.287.70">
    <property type="match status" value="4"/>
</dbReference>
<evidence type="ECO:0000256" key="3">
    <source>
        <dbReference type="ARBA" id="ARBA00022475"/>
    </source>
</evidence>
<feature type="transmembrane region" description="Helical" evidence="21">
    <location>
        <begin position="386"/>
        <end position="413"/>
    </location>
</feature>